<accession>A0ABU8UMZ4</accession>
<keyword evidence="3" id="KW-1185">Reference proteome</keyword>
<feature type="signal peptide" evidence="1">
    <location>
        <begin position="1"/>
        <end position="27"/>
    </location>
</feature>
<reference evidence="2 3" key="1">
    <citation type="submission" date="2024-03" db="EMBL/GenBank/DDBJ databases">
        <title>Novel Streptomyces species of biotechnological and ecological value are a feature of Machair soil.</title>
        <authorList>
            <person name="Prole J.R."/>
            <person name="Goodfellow M."/>
            <person name="Allenby N."/>
            <person name="Ward A.C."/>
        </authorList>
    </citation>
    <scope>NUCLEOTIDE SEQUENCE [LARGE SCALE GENOMIC DNA]</scope>
    <source>
        <strain evidence="2 3">MS1.AVA.1</strain>
    </source>
</reference>
<evidence type="ECO:0000256" key="1">
    <source>
        <dbReference type="SAM" id="SignalP"/>
    </source>
</evidence>
<dbReference type="EMBL" id="JBBKAK010000001">
    <property type="protein sequence ID" value="MEJ8670288.1"/>
    <property type="molecule type" value="Genomic_DNA"/>
</dbReference>
<keyword evidence="1" id="KW-0732">Signal</keyword>
<organism evidence="2 3">
    <name type="scientific">Streptomyces machairae</name>
    <dbReference type="NCBI Taxonomy" id="3134109"/>
    <lineage>
        <taxon>Bacteria</taxon>
        <taxon>Bacillati</taxon>
        <taxon>Actinomycetota</taxon>
        <taxon>Actinomycetes</taxon>
        <taxon>Kitasatosporales</taxon>
        <taxon>Streptomycetaceae</taxon>
        <taxon>Streptomyces</taxon>
    </lineage>
</organism>
<name>A0ABU8UMZ4_9ACTN</name>
<evidence type="ECO:0000313" key="3">
    <source>
        <dbReference type="Proteomes" id="UP001376459"/>
    </source>
</evidence>
<dbReference type="Proteomes" id="UP001376459">
    <property type="component" value="Unassembled WGS sequence"/>
</dbReference>
<protein>
    <submittedName>
        <fullName evidence="2">Uncharacterized protein</fullName>
    </submittedName>
</protein>
<evidence type="ECO:0000313" key="2">
    <source>
        <dbReference type="EMBL" id="MEJ8670288.1"/>
    </source>
</evidence>
<sequence>MSRFRRATVLGCLAVAGAMTAAGVAYGADGASGSGGSDLWATATIEPGREGIVQVGGYEGRRWARDRH</sequence>
<gene>
    <name evidence="2" type="ORF">WKI71_23295</name>
</gene>
<comment type="caution">
    <text evidence="2">The sequence shown here is derived from an EMBL/GenBank/DDBJ whole genome shotgun (WGS) entry which is preliminary data.</text>
</comment>
<proteinExistence type="predicted"/>
<feature type="chain" id="PRO_5047456916" evidence="1">
    <location>
        <begin position="28"/>
        <end position="68"/>
    </location>
</feature>